<dbReference type="InterPro" id="IPR025855">
    <property type="entry name" value="Replic_Relax"/>
</dbReference>
<evidence type="ECO:0000313" key="1">
    <source>
        <dbReference type="EMBL" id="AIW03712.1"/>
    </source>
</evidence>
<keyword evidence="2" id="KW-1185">Reference proteome</keyword>
<sequence>MSSKKEIRRHREMTILSKLDKMGVLSRSQLQKIVGVQNVRTMNDILSSMGTYLNHTRMMENVYYLSKQGREYIGSTTIIKKTSQLEHKIMRNDMFIYYDYPTTWEQEKPFTITDGKTKEKTKIIADAFFTMDNAHYFIEVDCQQKMIANYRKIDQYIKLFPAYEKKFNVGCVLVFYTNSEFRQKKLLQYAEKNGLTIGVLSRRDLE</sequence>
<reference evidence="1 2" key="1">
    <citation type="journal article" date="2015" name="Genome Announc.">
        <title>Complete Genome of Bacillus megaterium Podophage Pookie.</title>
        <authorList>
            <person name="Ladzekpo T.N."/>
            <person name="DeCrescenzo A.J."/>
            <person name="Hernandez A.C."/>
            <person name="Kuty Everett G.F."/>
        </authorList>
    </citation>
    <scope>NUCLEOTIDE SEQUENCE [LARGE SCALE GENOMIC DNA]</scope>
</reference>
<dbReference type="KEGG" id="vg:24608783"/>
<name>A0A0A0RNV5_9CAUD</name>
<dbReference type="GeneID" id="24608783"/>
<dbReference type="Proteomes" id="UP000030209">
    <property type="component" value="Segment"/>
</dbReference>
<evidence type="ECO:0000313" key="2">
    <source>
        <dbReference type="Proteomes" id="UP000030209"/>
    </source>
</evidence>
<dbReference type="RefSeq" id="YP_009152826.1">
    <property type="nucleotide sequence ID" value="NC_027394.1"/>
</dbReference>
<gene>
    <name evidence="1" type="ORF">CPT_Pookie27</name>
</gene>
<protein>
    <submittedName>
        <fullName evidence="1">Plasmid replication/relaxation protein</fullName>
    </submittedName>
</protein>
<proteinExistence type="predicted"/>
<accession>A0A0A0RNV5</accession>
<dbReference type="Pfam" id="PF13814">
    <property type="entry name" value="Replic_Relax"/>
    <property type="match status" value="1"/>
</dbReference>
<dbReference type="OrthoDB" id="8874at10239"/>
<dbReference type="EMBL" id="KM236248">
    <property type="protein sequence ID" value="AIW03712.1"/>
    <property type="molecule type" value="Genomic_DNA"/>
</dbReference>
<organism evidence="1 2">
    <name type="scientific">Bacillus phage Pookie</name>
    <dbReference type="NCBI Taxonomy" id="1540093"/>
    <lineage>
        <taxon>Viruses</taxon>
        <taxon>Duplodnaviria</taxon>
        <taxon>Heunggongvirae</taxon>
        <taxon>Uroviricota</taxon>
        <taxon>Caudoviricetes</taxon>
        <taxon>Pagevirus</taxon>
        <taxon>Pagevirus pookie</taxon>
    </lineage>
</organism>